<feature type="compositionally biased region" description="Low complexity" evidence="1">
    <location>
        <begin position="31"/>
        <end position="41"/>
    </location>
</feature>
<keyword evidence="3" id="KW-1185">Reference proteome</keyword>
<proteinExistence type="predicted"/>
<dbReference type="EMBL" id="JAHRIO010060763">
    <property type="protein sequence ID" value="MEQ2178282.1"/>
    <property type="molecule type" value="Genomic_DNA"/>
</dbReference>
<sequence>MDRSLNCSRLFTTSPQLQHEGQASQPPNQPSNPSQQQQKLLEQQRRRQASPFAGDGVLHLELHVDSHRAGVDARGVGLVTSHNKPGNLTFCTFPEKRSAVEEMAFFTFLNRSFLVSGQATSFLTIRNSPVQKRVALAVVF</sequence>
<evidence type="ECO:0000313" key="2">
    <source>
        <dbReference type="EMBL" id="MEQ2178282.1"/>
    </source>
</evidence>
<feature type="region of interest" description="Disordered" evidence="1">
    <location>
        <begin position="1"/>
        <end position="48"/>
    </location>
</feature>
<feature type="non-terminal residue" evidence="2">
    <location>
        <position position="140"/>
    </location>
</feature>
<organism evidence="2 3">
    <name type="scientific">Goodea atripinnis</name>
    <dbReference type="NCBI Taxonomy" id="208336"/>
    <lineage>
        <taxon>Eukaryota</taxon>
        <taxon>Metazoa</taxon>
        <taxon>Chordata</taxon>
        <taxon>Craniata</taxon>
        <taxon>Vertebrata</taxon>
        <taxon>Euteleostomi</taxon>
        <taxon>Actinopterygii</taxon>
        <taxon>Neopterygii</taxon>
        <taxon>Teleostei</taxon>
        <taxon>Neoteleostei</taxon>
        <taxon>Acanthomorphata</taxon>
        <taxon>Ovalentaria</taxon>
        <taxon>Atherinomorphae</taxon>
        <taxon>Cyprinodontiformes</taxon>
        <taxon>Goodeidae</taxon>
        <taxon>Goodea</taxon>
    </lineage>
</organism>
<accession>A0ABV0P3R1</accession>
<name>A0ABV0P3R1_9TELE</name>
<evidence type="ECO:0000256" key="1">
    <source>
        <dbReference type="SAM" id="MobiDB-lite"/>
    </source>
</evidence>
<comment type="caution">
    <text evidence="2">The sequence shown here is derived from an EMBL/GenBank/DDBJ whole genome shotgun (WGS) entry which is preliminary data.</text>
</comment>
<dbReference type="Proteomes" id="UP001476798">
    <property type="component" value="Unassembled WGS sequence"/>
</dbReference>
<evidence type="ECO:0000313" key="3">
    <source>
        <dbReference type="Proteomes" id="UP001476798"/>
    </source>
</evidence>
<protein>
    <submittedName>
        <fullName evidence="2">Uncharacterized protein</fullName>
    </submittedName>
</protein>
<gene>
    <name evidence="2" type="ORF">GOODEAATRI_012404</name>
</gene>
<reference evidence="2 3" key="1">
    <citation type="submission" date="2021-06" db="EMBL/GenBank/DDBJ databases">
        <authorList>
            <person name="Palmer J.M."/>
        </authorList>
    </citation>
    <scope>NUCLEOTIDE SEQUENCE [LARGE SCALE GENOMIC DNA]</scope>
    <source>
        <strain evidence="2 3">GA_2019</strain>
        <tissue evidence="2">Muscle</tissue>
    </source>
</reference>
<feature type="compositionally biased region" description="Polar residues" evidence="1">
    <location>
        <begin position="1"/>
        <end position="23"/>
    </location>
</feature>